<organism evidence="2 3">
    <name type="scientific">Rhamnusium bicolor</name>
    <dbReference type="NCBI Taxonomy" id="1586634"/>
    <lineage>
        <taxon>Eukaryota</taxon>
        <taxon>Metazoa</taxon>
        <taxon>Ecdysozoa</taxon>
        <taxon>Arthropoda</taxon>
        <taxon>Hexapoda</taxon>
        <taxon>Insecta</taxon>
        <taxon>Pterygota</taxon>
        <taxon>Neoptera</taxon>
        <taxon>Endopterygota</taxon>
        <taxon>Coleoptera</taxon>
        <taxon>Polyphaga</taxon>
        <taxon>Cucujiformia</taxon>
        <taxon>Chrysomeloidea</taxon>
        <taxon>Cerambycidae</taxon>
        <taxon>Lepturinae</taxon>
        <taxon>Rhagiini</taxon>
        <taxon>Rhamnusium</taxon>
    </lineage>
</organism>
<keyword evidence="3" id="KW-1185">Reference proteome</keyword>
<evidence type="ECO:0000313" key="2">
    <source>
        <dbReference type="EMBL" id="KAJ8960682.1"/>
    </source>
</evidence>
<feature type="compositionally biased region" description="Acidic residues" evidence="1">
    <location>
        <begin position="89"/>
        <end position="106"/>
    </location>
</feature>
<accession>A0AAV8Z907</accession>
<evidence type="ECO:0000256" key="1">
    <source>
        <dbReference type="SAM" id="MobiDB-lite"/>
    </source>
</evidence>
<dbReference type="Proteomes" id="UP001162156">
    <property type="component" value="Unassembled WGS sequence"/>
</dbReference>
<proteinExistence type="predicted"/>
<protein>
    <submittedName>
        <fullName evidence="2">Uncharacterized protein</fullName>
    </submittedName>
</protein>
<evidence type="ECO:0000313" key="3">
    <source>
        <dbReference type="Proteomes" id="UP001162156"/>
    </source>
</evidence>
<name>A0AAV8Z907_9CUCU</name>
<feature type="region of interest" description="Disordered" evidence="1">
    <location>
        <begin position="1"/>
        <end position="110"/>
    </location>
</feature>
<sequence>MLLRHALTHAVGDVPADGLGDGFIPGSDMERERMSPRPRSPSVDSRDDRDVRVCSPTPEITQCHEPYSSSSPYTMRPSLDRHDLRHDMDDDLDEDPEIDPGQEDCPDVLKDSEDILPEPQSVQMPQLQIRRDLHPPQQKSCTITSETMVPNFLGPFRKRTLDQERPPVSYNSSRPPTPPMNLRMYHHSSNMPPQNLTVGQNMSISASALLKPPDTGTSMIFGPGFPGTSKTILAQSGSNCSNVASDLSMKKK</sequence>
<dbReference type="AlphaFoldDB" id="A0AAV8Z907"/>
<reference evidence="2" key="1">
    <citation type="journal article" date="2023" name="Insect Mol. Biol.">
        <title>Genome sequencing provides insights into the evolution of gene families encoding plant cell wall-degrading enzymes in longhorned beetles.</title>
        <authorList>
            <person name="Shin N.R."/>
            <person name="Okamura Y."/>
            <person name="Kirsch R."/>
            <person name="Pauchet Y."/>
        </authorList>
    </citation>
    <scope>NUCLEOTIDE SEQUENCE</scope>
    <source>
        <strain evidence="2">RBIC_L_NR</strain>
    </source>
</reference>
<dbReference type="EMBL" id="JANEYF010001638">
    <property type="protein sequence ID" value="KAJ8960682.1"/>
    <property type="molecule type" value="Genomic_DNA"/>
</dbReference>
<gene>
    <name evidence="2" type="ORF">NQ314_006040</name>
</gene>
<feature type="compositionally biased region" description="Basic and acidic residues" evidence="1">
    <location>
        <begin position="78"/>
        <end position="88"/>
    </location>
</feature>
<comment type="caution">
    <text evidence="2">The sequence shown here is derived from an EMBL/GenBank/DDBJ whole genome shotgun (WGS) entry which is preliminary data.</text>
</comment>